<keyword evidence="3" id="KW-0378">Hydrolase</keyword>
<dbReference type="InterPro" id="IPR011042">
    <property type="entry name" value="6-blade_b-propeller_TolB-like"/>
</dbReference>
<dbReference type="PANTHER" id="PTHR10907:SF47">
    <property type="entry name" value="REGUCALCIN"/>
    <property type="match status" value="1"/>
</dbReference>
<dbReference type="RefSeq" id="WP_305750038.1">
    <property type="nucleotide sequence ID" value="NZ_JAUZEE010000006.1"/>
</dbReference>
<proteinExistence type="inferred from homology"/>
<dbReference type="InterPro" id="IPR005511">
    <property type="entry name" value="SMP-30"/>
</dbReference>
<dbReference type="Proteomes" id="UP001235760">
    <property type="component" value="Unassembled WGS sequence"/>
</dbReference>
<dbReference type="PRINTS" id="PR01790">
    <property type="entry name" value="SMP30FAMILY"/>
</dbReference>
<dbReference type="SUPFAM" id="SSF63829">
    <property type="entry name" value="Calcium-dependent phosphotriesterase"/>
    <property type="match status" value="1"/>
</dbReference>
<gene>
    <name evidence="3" type="ORF">Q8X39_12620</name>
</gene>
<keyword evidence="4" id="KW-1185">Reference proteome</keyword>
<evidence type="ECO:0000313" key="4">
    <source>
        <dbReference type="Proteomes" id="UP001235760"/>
    </source>
</evidence>
<evidence type="ECO:0000259" key="2">
    <source>
        <dbReference type="Pfam" id="PF08450"/>
    </source>
</evidence>
<dbReference type="Gene3D" id="2.120.10.30">
    <property type="entry name" value="TolB, C-terminal domain"/>
    <property type="match status" value="1"/>
</dbReference>
<protein>
    <submittedName>
        <fullName evidence="3">SMP-30/gluconolactonase/LRE family protein</fullName>
        <ecNumber evidence="3">3.1.1.99</ecNumber>
    </submittedName>
</protein>
<comment type="similarity">
    <text evidence="1">Belongs to the SMP-30/CGR1 family.</text>
</comment>
<dbReference type="EC" id="3.1.1.99" evidence="3"/>
<dbReference type="Pfam" id="PF08450">
    <property type="entry name" value="SGL"/>
    <property type="match status" value="1"/>
</dbReference>
<dbReference type="EMBL" id="JAUZEE010000006">
    <property type="protein sequence ID" value="MDP4301485.1"/>
    <property type="molecule type" value="Genomic_DNA"/>
</dbReference>
<accession>A0ABT9G4Z7</accession>
<feature type="domain" description="SMP-30/Gluconolactonase/LRE-like region" evidence="2">
    <location>
        <begin position="23"/>
        <end position="269"/>
    </location>
</feature>
<name>A0ABT9G4Z7_LEPDI</name>
<dbReference type="GO" id="GO:0016787">
    <property type="term" value="F:hydrolase activity"/>
    <property type="evidence" value="ECO:0007669"/>
    <property type="project" value="UniProtKB-KW"/>
</dbReference>
<reference evidence="3 4" key="1">
    <citation type="submission" date="2023-08" db="EMBL/GenBank/DDBJ databases">
        <authorList>
            <person name="Roldan D.M."/>
            <person name="Menes R.J."/>
        </authorList>
    </citation>
    <scope>NUCLEOTIDE SEQUENCE [LARGE SCALE GENOMIC DNA]</scope>
    <source>
        <strain evidence="3 4">CCM 2812</strain>
    </source>
</reference>
<evidence type="ECO:0000256" key="1">
    <source>
        <dbReference type="ARBA" id="ARBA00008853"/>
    </source>
</evidence>
<organism evidence="3 4">
    <name type="scientific">Leptothrix discophora</name>
    <dbReference type="NCBI Taxonomy" id="89"/>
    <lineage>
        <taxon>Bacteria</taxon>
        <taxon>Pseudomonadati</taxon>
        <taxon>Pseudomonadota</taxon>
        <taxon>Betaproteobacteria</taxon>
        <taxon>Burkholderiales</taxon>
        <taxon>Sphaerotilaceae</taxon>
        <taxon>Leptothrix</taxon>
    </lineage>
</organism>
<evidence type="ECO:0000313" key="3">
    <source>
        <dbReference type="EMBL" id="MDP4301485.1"/>
    </source>
</evidence>
<dbReference type="PANTHER" id="PTHR10907">
    <property type="entry name" value="REGUCALCIN"/>
    <property type="match status" value="1"/>
</dbReference>
<dbReference type="InterPro" id="IPR013658">
    <property type="entry name" value="SGL"/>
</dbReference>
<comment type="caution">
    <text evidence="3">The sequence shown here is derived from an EMBL/GenBank/DDBJ whole genome shotgun (WGS) entry which is preliminary data.</text>
</comment>
<sequence>MNTSLSRDVPKDVTCVWPLAATLGEGPVWSVPDACLWFVDIKRHQLHRHVPGTEGGQTWALPGQAGFALPAKGGASSTGGELVIGLPGELRAFDPRNGQSRPLLRFEQDRPGNRLNDAHVDAAGRLWFGSMDDAETALSGALYSCVQGRLTRHDDGICITNGPVTSPDGRTLYHTDTVAREIHAFDLAADGTTSGKRLFLRFGDDHGWPDGSSVDAEGCLWVAFFGGWGVRRYAPDGRLLAVVPLPCANVTKLAFGGPDLRTAYVTTARKGLGEVDLAAQPLAGGLFSFTAPAPGLPSTAWDFPA</sequence>